<keyword evidence="4" id="KW-0283">Flagellar rotation</keyword>
<feature type="transmembrane region" description="Helical" evidence="8">
    <location>
        <begin position="192"/>
        <end position="210"/>
    </location>
</feature>
<sequence>MEISLFIGIVLGLGALIAGFLMEGGKLVSLMLLSPFIIVVGGTIGATIASYPLKDILRAFKTAGQTLKQPNSSSTKQLIDRILEISKTLRTNGIVSLDSIVKEADLQKEELLLLKEGLVLLQDGRETEDIQYVMESELNSFTRQKAVEAGVFESAAGYSPTMGVIGTVMSLVVVLAAGFGDSAELARKISTAFIATLYGVSFANLIYLPIANKIKLYAKKSQIQREIIIDGVSMMSKGTNVRSMENELAMYYQAFPDGIRHYKAGIEN</sequence>
<protein>
    <submittedName>
        <fullName evidence="11">Chemotaxis protein MotA</fullName>
    </submittedName>
</protein>
<feature type="transmembrane region" description="Helical" evidence="8">
    <location>
        <begin position="162"/>
        <end position="180"/>
    </location>
</feature>
<comment type="caution">
    <text evidence="11">The sequence shown here is derived from an EMBL/GenBank/DDBJ whole genome shotgun (WGS) entry which is preliminary data.</text>
</comment>
<dbReference type="Pfam" id="PF20560">
    <property type="entry name" value="MotA_N"/>
    <property type="match status" value="1"/>
</dbReference>
<keyword evidence="12" id="KW-1185">Reference proteome</keyword>
<keyword evidence="3 8" id="KW-0812">Transmembrane</keyword>
<reference evidence="11 12" key="1">
    <citation type="submission" date="2019-03" db="EMBL/GenBank/DDBJ databases">
        <title>Genomic Encyclopedia of Type Strains, Phase IV (KMG-IV): sequencing the most valuable type-strain genomes for metagenomic binning, comparative biology and taxonomic classification.</title>
        <authorList>
            <person name="Goeker M."/>
        </authorList>
    </citation>
    <scope>NUCLEOTIDE SEQUENCE [LARGE SCALE GENOMIC DNA]</scope>
    <source>
        <strain evidence="11 12">DSM 29489</strain>
    </source>
</reference>
<dbReference type="GO" id="GO:0071978">
    <property type="term" value="P:bacterial-type flagellum-dependent swarming motility"/>
    <property type="evidence" value="ECO:0007669"/>
    <property type="project" value="InterPro"/>
</dbReference>
<keyword evidence="5 8" id="KW-1133">Transmembrane helix</keyword>
<evidence type="ECO:0000256" key="2">
    <source>
        <dbReference type="ARBA" id="ARBA00022475"/>
    </source>
</evidence>
<evidence type="ECO:0000313" key="11">
    <source>
        <dbReference type="EMBL" id="TCS81170.1"/>
    </source>
</evidence>
<dbReference type="EMBL" id="SLZZ01000004">
    <property type="protein sequence ID" value="TCS81170.1"/>
    <property type="molecule type" value="Genomic_DNA"/>
</dbReference>
<dbReference type="InterPro" id="IPR046786">
    <property type="entry name" value="MotA_N"/>
</dbReference>
<evidence type="ECO:0000256" key="8">
    <source>
        <dbReference type="SAM" id="Phobius"/>
    </source>
</evidence>
<dbReference type="Pfam" id="PF01618">
    <property type="entry name" value="MotA_ExbB"/>
    <property type="match status" value="1"/>
</dbReference>
<evidence type="ECO:0000256" key="3">
    <source>
        <dbReference type="ARBA" id="ARBA00022692"/>
    </source>
</evidence>
<feature type="domain" description="Motility protein A N-terminal" evidence="10">
    <location>
        <begin position="6"/>
        <end position="93"/>
    </location>
</feature>
<dbReference type="InterPro" id="IPR047055">
    <property type="entry name" value="MotA-like"/>
</dbReference>
<comment type="similarity">
    <text evidence="7">Belongs to the exbB/tolQ family.</text>
</comment>
<dbReference type="AlphaFoldDB" id="A0A4R3KDP0"/>
<evidence type="ECO:0000256" key="6">
    <source>
        <dbReference type="ARBA" id="ARBA00023136"/>
    </source>
</evidence>
<evidence type="ECO:0000256" key="1">
    <source>
        <dbReference type="ARBA" id="ARBA00004651"/>
    </source>
</evidence>
<name>A0A4R3KDP0_9FIRM</name>
<gene>
    <name evidence="11" type="ORF">EDD59_10499</name>
</gene>
<dbReference type="InterPro" id="IPR002898">
    <property type="entry name" value="MotA_ExbB_proton_chnl"/>
</dbReference>
<feature type="transmembrane region" description="Helical" evidence="8">
    <location>
        <begin position="28"/>
        <end position="51"/>
    </location>
</feature>
<dbReference type="Proteomes" id="UP000295726">
    <property type="component" value="Unassembled WGS sequence"/>
</dbReference>
<keyword evidence="6 8" id="KW-0472">Membrane</keyword>
<dbReference type="GO" id="GO:0015031">
    <property type="term" value="P:protein transport"/>
    <property type="evidence" value="ECO:0007669"/>
    <property type="project" value="UniProtKB-KW"/>
</dbReference>
<evidence type="ECO:0000259" key="9">
    <source>
        <dbReference type="Pfam" id="PF01618"/>
    </source>
</evidence>
<dbReference type="RefSeq" id="WP_132379307.1">
    <property type="nucleotide sequence ID" value="NZ_DAIPCY010000011.1"/>
</dbReference>
<dbReference type="PANTHER" id="PTHR30433">
    <property type="entry name" value="CHEMOTAXIS PROTEIN MOTA"/>
    <property type="match status" value="1"/>
</dbReference>
<evidence type="ECO:0000313" key="12">
    <source>
        <dbReference type="Proteomes" id="UP000295726"/>
    </source>
</evidence>
<dbReference type="GO" id="GO:0006935">
    <property type="term" value="P:chemotaxis"/>
    <property type="evidence" value="ECO:0007669"/>
    <property type="project" value="InterPro"/>
</dbReference>
<organism evidence="11 12">
    <name type="scientific">Muricomes intestini</name>
    <dbReference type="NCBI Taxonomy" id="1796634"/>
    <lineage>
        <taxon>Bacteria</taxon>
        <taxon>Bacillati</taxon>
        <taxon>Bacillota</taxon>
        <taxon>Clostridia</taxon>
        <taxon>Lachnospirales</taxon>
        <taxon>Lachnospiraceae</taxon>
        <taxon>Muricomes</taxon>
    </lineage>
</organism>
<dbReference type="GO" id="GO:0005886">
    <property type="term" value="C:plasma membrane"/>
    <property type="evidence" value="ECO:0007669"/>
    <property type="project" value="UniProtKB-SubCell"/>
</dbReference>
<accession>A0A4R3KDP0</accession>
<dbReference type="OrthoDB" id="9806929at2"/>
<dbReference type="PANTHER" id="PTHR30433:SF3">
    <property type="entry name" value="MOTILITY PROTEIN A"/>
    <property type="match status" value="1"/>
</dbReference>
<evidence type="ECO:0000256" key="4">
    <source>
        <dbReference type="ARBA" id="ARBA00022779"/>
    </source>
</evidence>
<feature type="domain" description="MotA/TolQ/ExbB proton channel" evidence="9">
    <location>
        <begin position="113"/>
        <end position="224"/>
    </location>
</feature>
<evidence type="ECO:0000256" key="5">
    <source>
        <dbReference type="ARBA" id="ARBA00022989"/>
    </source>
</evidence>
<proteinExistence type="inferred from homology"/>
<comment type="subcellular location">
    <subcellularLocation>
        <location evidence="1">Cell membrane</location>
        <topology evidence="1">Multi-pass membrane protein</topology>
    </subcellularLocation>
    <subcellularLocation>
        <location evidence="7">Membrane</location>
        <topology evidence="7">Multi-pass membrane protein</topology>
    </subcellularLocation>
</comment>
<keyword evidence="2" id="KW-1003">Cell membrane</keyword>
<keyword evidence="7" id="KW-0813">Transport</keyword>
<feature type="transmembrane region" description="Helical" evidence="8">
    <location>
        <begin position="5"/>
        <end position="22"/>
    </location>
</feature>
<evidence type="ECO:0000259" key="10">
    <source>
        <dbReference type="Pfam" id="PF20560"/>
    </source>
</evidence>
<keyword evidence="7" id="KW-0653">Protein transport</keyword>
<evidence type="ECO:0000256" key="7">
    <source>
        <dbReference type="RuleBase" id="RU004057"/>
    </source>
</evidence>